<reference evidence="9 10" key="1">
    <citation type="submission" date="2017-10" db="EMBL/GenBank/DDBJ databases">
        <title>Comparative genomics in systemic dimorphic fungi from Ajellomycetaceae.</title>
        <authorList>
            <person name="Munoz J.F."/>
            <person name="Mcewen J.G."/>
            <person name="Clay O.K."/>
            <person name="Cuomo C.A."/>
        </authorList>
    </citation>
    <scope>NUCLEOTIDE SEQUENCE [LARGE SCALE GENOMIC DNA]</scope>
    <source>
        <strain evidence="9 10">UAMH130</strain>
    </source>
</reference>
<evidence type="ECO:0000256" key="7">
    <source>
        <dbReference type="SAM" id="Phobius"/>
    </source>
</evidence>
<accession>A0A2B7X088</accession>
<evidence type="ECO:0000256" key="4">
    <source>
        <dbReference type="ARBA" id="ARBA00022989"/>
    </source>
</evidence>
<dbReference type="InterPro" id="IPR036259">
    <property type="entry name" value="MFS_trans_sf"/>
</dbReference>
<feature type="transmembrane region" description="Helical" evidence="7">
    <location>
        <begin position="64"/>
        <end position="84"/>
    </location>
</feature>
<feature type="transmembrane region" description="Helical" evidence="7">
    <location>
        <begin position="196"/>
        <end position="220"/>
    </location>
</feature>
<evidence type="ECO:0000256" key="2">
    <source>
        <dbReference type="ARBA" id="ARBA00022448"/>
    </source>
</evidence>
<name>A0A2B7X088_9EURO</name>
<organism evidence="9 10">
    <name type="scientific">Blastomyces parvus</name>
    <dbReference type="NCBI Taxonomy" id="2060905"/>
    <lineage>
        <taxon>Eukaryota</taxon>
        <taxon>Fungi</taxon>
        <taxon>Dikarya</taxon>
        <taxon>Ascomycota</taxon>
        <taxon>Pezizomycotina</taxon>
        <taxon>Eurotiomycetes</taxon>
        <taxon>Eurotiomycetidae</taxon>
        <taxon>Onygenales</taxon>
        <taxon>Ajellomycetaceae</taxon>
        <taxon>Blastomyces</taxon>
    </lineage>
</organism>
<keyword evidence="5 7" id="KW-0472">Membrane</keyword>
<dbReference type="GO" id="GO:0016020">
    <property type="term" value="C:membrane"/>
    <property type="evidence" value="ECO:0007669"/>
    <property type="project" value="UniProtKB-SubCell"/>
</dbReference>
<gene>
    <name evidence="9" type="ORF">GX51_04740</name>
</gene>
<dbReference type="GO" id="GO:0022857">
    <property type="term" value="F:transmembrane transporter activity"/>
    <property type="evidence" value="ECO:0007669"/>
    <property type="project" value="InterPro"/>
</dbReference>
<dbReference type="Proteomes" id="UP000224080">
    <property type="component" value="Unassembled WGS sequence"/>
</dbReference>
<keyword evidence="4 7" id="KW-1133">Transmembrane helix</keyword>
<evidence type="ECO:0000313" key="10">
    <source>
        <dbReference type="Proteomes" id="UP000224080"/>
    </source>
</evidence>
<dbReference type="AlphaFoldDB" id="A0A2B7X088"/>
<feature type="transmembrane region" description="Helical" evidence="7">
    <location>
        <begin position="491"/>
        <end position="510"/>
    </location>
</feature>
<feature type="domain" description="Major facilitator superfamily (MFS) profile" evidence="8">
    <location>
        <begin position="20"/>
        <end position="514"/>
    </location>
</feature>
<feature type="transmembrane region" description="Helical" evidence="7">
    <location>
        <begin position="426"/>
        <end position="444"/>
    </location>
</feature>
<feature type="transmembrane region" description="Helical" evidence="7">
    <location>
        <begin position="157"/>
        <end position="176"/>
    </location>
</feature>
<evidence type="ECO:0000259" key="8">
    <source>
        <dbReference type="PROSITE" id="PS50850"/>
    </source>
</evidence>
<dbReference type="OrthoDB" id="10262656at2759"/>
<proteinExistence type="predicted"/>
<dbReference type="Pfam" id="PF07690">
    <property type="entry name" value="MFS_1"/>
    <property type="match status" value="1"/>
</dbReference>
<dbReference type="SUPFAM" id="SSF103473">
    <property type="entry name" value="MFS general substrate transporter"/>
    <property type="match status" value="1"/>
</dbReference>
<dbReference type="PROSITE" id="PS50850">
    <property type="entry name" value="MFS"/>
    <property type="match status" value="1"/>
</dbReference>
<feature type="region of interest" description="Disordered" evidence="6">
    <location>
        <begin position="279"/>
        <end position="299"/>
    </location>
</feature>
<dbReference type="Gene3D" id="1.20.1250.20">
    <property type="entry name" value="MFS general substrate transporter like domains"/>
    <property type="match status" value="1"/>
</dbReference>
<feature type="transmembrane region" description="Helical" evidence="7">
    <location>
        <begin position="364"/>
        <end position="389"/>
    </location>
</feature>
<comment type="caution">
    <text evidence="9">The sequence shown here is derived from an EMBL/GenBank/DDBJ whole genome shotgun (WGS) entry which is preliminary data.</text>
</comment>
<evidence type="ECO:0000256" key="1">
    <source>
        <dbReference type="ARBA" id="ARBA00004141"/>
    </source>
</evidence>
<comment type="subcellular location">
    <subcellularLocation>
        <location evidence="1">Membrane</location>
        <topology evidence="1">Multi-pass membrane protein</topology>
    </subcellularLocation>
</comment>
<protein>
    <recommendedName>
        <fullName evidence="8">Major facilitator superfamily (MFS) profile domain-containing protein</fullName>
    </recommendedName>
</protein>
<feature type="transmembrane region" description="Helical" evidence="7">
    <location>
        <begin position="21"/>
        <end position="44"/>
    </location>
</feature>
<dbReference type="InterPro" id="IPR020846">
    <property type="entry name" value="MFS_dom"/>
</dbReference>
<dbReference type="PANTHER" id="PTHR23504">
    <property type="entry name" value="MAJOR FACILITATOR SUPERFAMILY DOMAIN-CONTAINING PROTEIN 10"/>
    <property type="match status" value="1"/>
</dbReference>
<keyword evidence="2" id="KW-0813">Transport</keyword>
<feature type="transmembrane region" description="Helical" evidence="7">
    <location>
        <begin position="395"/>
        <end position="414"/>
    </location>
</feature>
<keyword evidence="3 7" id="KW-0812">Transmembrane</keyword>
<evidence type="ECO:0000256" key="3">
    <source>
        <dbReference type="ARBA" id="ARBA00022692"/>
    </source>
</evidence>
<evidence type="ECO:0000313" key="9">
    <source>
        <dbReference type="EMBL" id="PGH02299.1"/>
    </source>
</evidence>
<sequence length="514" mass="55387">MANLESEVVRQRGYYDIRAQLVILGLFRFSEALAWSSIFSYAFFMIQSLLPDSSTEAAKAKAAALSSLVVAVFTFGEFLMAVPWAKASDRTGRKCILMIGVVGRIITTLAFGLAQNLTIALGSRVLGGLINPNSAVVGACVGEMVKRDMDQGKAFSVVPFLRALGSLIGPVLGGWLAEPVKTMPSVFSTGSLWERYPYLLPNLVISICVASSGLLGFFFLEETHPNHQNTRNIGLELTQWISQKVRRLMGLVETVNYTALPSSGRDAVQASHGEDIEFSSVEDIETKDETPSAPSKKPTKTAYTPQVIIQILAVSILAFHKVSSDVIIPVFLATDTGSPSEDRKRSVFKFTAGFGMSAPSISNVLLSQALAAIVAQVFIVPTAISRWGALKSFRWIAFIFPWLYGLTPFIARVARPWSTICILIDLWIKGILVNIGYIASSILITHTSPSPLHLATVNGAASSLGCLARSVGAAMSGSIFRLGLQEGVIGLPFWTLGAIALTGAILSCFMRDEP</sequence>
<evidence type="ECO:0000256" key="6">
    <source>
        <dbReference type="SAM" id="MobiDB-lite"/>
    </source>
</evidence>
<dbReference type="EMBL" id="PDNC01000061">
    <property type="protein sequence ID" value="PGH02299.1"/>
    <property type="molecule type" value="Genomic_DNA"/>
</dbReference>
<evidence type="ECO:0000256" key="5">
    <source>
        <dbReference type="ARBA" id="ARBA00023136"/>
    </source>
</evidence>
<dbReference type="InterPro" id="IPR011701">
    <property type="entry name" value="MFS"/>
</dbReference>
<keyword evidence="10" id="KW-1185">Reference proteome</keyword>
<dbReference type="PANTHER" id="PTHR23504:SF15">
    <property type="entry name" value="MAJOR FACILITATOR SUPERFAMILY (MFS) PROFILE DOMAIN-CONTAINING PROTEIN"/>
    <property type="match status" value="1"/>
</dbReference>